<evidence type="ECO:0008006" key="4">
    <source>
        <dbReference type="Google" id="ProtNLM"/>
    </source>
</evidence>
<dbReference type="PANTHER" id="PTHR11183">
    <property type="entry name" value="GLYCOGENIN SUBFAMILY MEMBER"/>
    <property type="match status" value="1"/>
</dbReference>
<reference evidence="3" key="1">
    <citation type="journal article" date="2017" name="Genome Biol. Evol.">
        <title>The complete genome sequence of the phytopathogenic fungus Sclerotinia sclerotiorum reveals insights into the genome architecture of broad host range pathogens.</title>
        <authorList>
            <person name="Derbyshire M."/>
            <person name="Denton-Giles M."/>
            <person name="Hegedus D."/>
            <person name="Seifbarghy S."/>
            <person name="Rollins J."/>
            <person name="van Kan J."/>
            <person name="Seidl M.F."/>
            <person name="Faino L."/>
            <person name="Mbengue M."/>
            <person name="Navaud O."/>
            <person name="Raffaele S."/>
            <person name="Hammond-Kosack K."/>
            <person name="Heard S."/>
            <person name="Oliver R."/>
        </authorList>
    </citation>
    <scope>NUCLEOTIDE SEQUENCE [LARGE SCALE GENOMIC DNA]</scope>
    <source>
        <strain evidence="3">ATCC 18683 / 1980 / Ss-1</strain>
    </source>
</reference>
<dbReference type="VEuPathDB" id="FungiDB:sscle_06g051080"/>
<accession>A0A1D9Q5W2</accession>
<protein>
    <recommendedName>
        <fullName evidence="4">Glycosyltransferase family 8 protein</fullName>
    </recommendedName>
</protein>
<dbReference type="Proteomes" id="UP000177798">
    <property type="component" value="Chromosome 6"/>
</dbReference>
<feature type="transmembrane region" description="Helical" evidence="1">
    <location>
        <begin position="12"/>
        <end position="37"/>
    </location>
</feature>
<keyword evidence="1" id="KW-1133">Transmembrane helix</keyword>
<dbReference type="InterPro" id="IPR050587">
    <property type="entry name" value="GNT1/Glycosyltrans_8"/>
</dbReference>
<organism evidence="2 3">
    <name type="scientific">Sclerotinia sclerotiorum (strain ATCC 18683 / 1980 / Ss-1)</name>
    <name type="common">White mold</name>
    <name type="synonym">Whetzelinia sclerotiorum</name>
    <dbReference type="NCBI Taxonomy" id="665079"/>
    <lineage>
        <taxon>Eukaryota</taxon>
        <taxon>Fungi</taxon>
        <taxon>Dikarya</taxon>
        <taxon>Ascomycota</taxon>
        <taxon>Pezizomycotina</taxon>
        <taxon>Leotiomycetes</taxon>
        <taxon>Helotiales</taxon>
        <taxon>Sclerotiniaceae</taxon>
        <taxon>Sclerotinia</taxon>
    </lineage>
</organism>
<evidence type="ECO:0000313" key="2">
    <source>
        <dbReference type="EMBL" id="APA10338.1"/>
    </source>
</evidence>
<sequence>MAGFRFYTRRLRALISAATIQVILILFLILLLVRFVLHNNHDPEPLPPMPGPITTVDDPAIDWFKFAYVQYVTSPEYLCSALMLWSQVETIGSRAQRLMLYPSHWILEETDDTLPSKPLTPIARLLKQVQTDYYVKLQPVEVLHQNHTDRAIWSDSYTKLLAFNLTQYDRVLYLDSDALYIQNMDELFLLPSAPVAMPYTHFGSPTNWAYSSHLLLLHPSSNLFQQVESAVQHVGPNEYDMDILNALFAPHILAMPPRPYHLLSSEFRRKSHKEYLGDAKELWDPGEILAEAKYMHFSDWPIPKPWIRATKEELNKYMPECGENEWFGATDCRDRTIWLGLYGMFARRRKEVCGVGFELQQRVLIGDKGFKGLKGEVGVEGLV</sequence>
<proteinExistence type="predicted"/>
<keyword evidence="1" id="KW-0812">Transmembrane</keyword>
<dbReference type="AlphaFoldDB" id="A0A1D9Q5W2"/>
<gene>
    <name evidence="2" type="ORF">sscle_06g051080</name>
</gene>
<evidence type="ECO:0000313" key="3">
    <source>
        <dbReference type="Proteomes" id="UP000177798"/>
    </source>
</evidence>
<keyword evidence="1" id="KW-0472">Membrane</keyword>
<dbReference type="Gene3D" id="3.90.550.10">
    <property type="entry name" value="Spore Coat Polysaccharide Biosynthesis Protein SpsA, Chain A"/>
    <property type="match status" value="1"/>
</dbReference>
<dbReference type="OrthoDB" id="2014201at2759"/>
<dbReference type="InterPro" id="IPR029044">
    <property type="entry name" value="Nucleotide-diphossugar_trans"/>
</dbReference>
<name>A0A1D9Q5W2_SCLS1</name>
<evidence type="ECO:0000256" key="1">
    <source>
        <dbReference type="SAM" id="Phobius"/>
    </source>
</evidence>
<dbReference type="SUPFAM" id="SSF53448">
    <property type="entry name" value="Nucleotide-diphospho-sugar transferases"/>
    <property type="match status" value="1"/>
</dbReference>
<dbReference type="EMBL" id="CP017819">
    <property type="protein sequence ID" value="APA10338.1"/>
    <property type="molecule type" value="Genomic_DNA"/>
</dbReference>